<keyword evidence="1" id="KW-1133">Transmembrane helix</keyword>
<gene>
    <name evidence="2" type="ORF">B0T23DRAFT_25472</name>
</gene>
<protein>
    <submittedName>
        <fullName evidence="2">Uncharacterized protein</fullName>
    </submittedName>
</protein>
<keyword evidence="1" id="KW-0472">Membrane</keyword>
<dbReference type="RefSeq" id="XP_062697412.1">
    <property type="nucleotide sequence ID" value="XM_062834193.1"/>
</dbReference>
<dbReference type="Proteomes" id="UP001285908">
    <property type="component" value="Unassembled WGS sequence"/>
</dbReference>
<comment type="caution">
    <text evidence="2">The sequence shown here is derived from an EMBL/GenBank/DDBJ whole genome shotgun (WGS) entry which is preliminary data.</text>
</comment>
<reference evidence="2 3" key="1">
    <citation type="journal article" date="2023" name="Mol. Phylogenet. Evol.">
        <title>Genome-scale phylogeny and comparative genomics of the fungal order Sordariales.</title>
        <authorList>
            <person name="Hensen N."/>
            <person name="Bonometti L."/>
            <person name="Westerberg I."/>
            <person name="Brannstrom I.O."/>
            <person name="Guillou S."/>
            <person name="Cros-Aarteil S."/>
            <person name="Calhoun S."/>
            <person name="Haridas S."/>
            <person name="Kuo A."/>
            <person name="Mondo S."/>
            <person name="Pangilinan J."/>
            <person name="Riley R."/>
            <person name="LaButti K."/>
            <person name="Andreopoulos B."/>
            <person name="Lipzen A."/>
            <person name="Chen C."/>
            <person name="Yan M."/>
            <person name="Daum C."/>
            <person name="Ng V."/>
            <person name="Clum A."/>
            <person name="Steindorff A."/>
            <person name="Ohm R.A."/>
            <person name="Martin F."/>
            <person name="Silar P."/>
            <person name="Natvig D.O."/>
            <person name="Lalanne C."/>
            <person name="Gautier V."/>
            <person name="Ament-Velasquez S.L."/>
            <person name="Kruys A."/>
            <person name="Hutchinson M.I."/>
            <person name="Powell A.J."/>
            <person name="Barry K."/>
            <person name="Miller A.N."/>
            <person name="Grigoriev I.V."/>
            <person name="Debuchy R."/>
            <person name="Gladieux P."/>
            <person name="Hiltunen Thoren M."/>
            <person name="Johannesson H."/>
        </authorList>
    </citation>
    <scope>NUCLEOTIDE SEQUENCE [LARGE SCALE GENOMIC DNA]</scope>
    <source>
        <strain evidence="2 3">FGSC 10403</strain>
    </source>
</reference>
<proteinExistence type="predicted"/>
<dbReference type="GeneID" id="87871815"/>
<evidence type="ECO:0000313" key="3">
    <source>
        <dbReference type="Proteomes" id="UP001285908"/>
    </source>
</evidence>
<evidence type="ECO:0000256" key="1">
    <source>
        <dbReference type="SAM" id="Phobius"/>
    </source>
</evidence>
<evidence type="ECO:0000313" key="2">
    <source>
        <dbReference type="EMBL" id="KAK3499779.1"/>
    </source>
</evidence>
<accession>A0AAJ0MVJ0</accession>
<keyword evidence="3" id="KW-1185">Reference proteome</keyword>
<dbReference type="AlphaFoldDB" id="A0AAJ0MVJ0"/>
<name>A0AAJ0MVJ0_9PEZI</name>
<sequence length="145" mass="16160">MLRSGRRTLASRLLSAPCPKEDTEQLVSKCKCSAVDRVNGRLTRPCPFRYSCSMPRTKLVLQLPYLSQTCCGDLTDSFLVLLLILALLLSLSLFYLLVLLHISLLVGFVALLDLSTSWRVLVIYISQSRAPVLPFSFNCSYVGIS</sequence>
<organism evidence="2 3">
    <name type="scientific">Neurospora hispaniola</name>
    <dbReference type="NCBI Taxonomy" id="588809"/>
    <lineage>
        <taxon>Eukaryota</taxon>
        <taxon>Fungi</taxon>
        <taxon>Dikarya</taxon>
        <taxon>Ascomycota</taxon>
        <taxon>Pezizomycotina</taxon>
        <taxon>Sordariomycetes</taxon>
        <taxon>Sordariomycetidae</taxon>
        <taxon>Sordariales</taxon>
        <taxon>Sordariaceae</taxon>
        <taxon>Neurospora</taxon>
    </lineage>
</organism>
<feature type="transmembrane region" description="Helical" evidence="1">
    <location>
        <begin position="104"/>
        <end position="125"/>
    </location>
</feature>
<keyword evidence="1" id="KW-0812">Transmembrane</keyword>
<feature type="transmembrane region" description="Helical" evidence="1">
    <location>
        <begin position="78"/>
        <end position="98"/>
    </location>
</feature>
<dbReference type="EMBL" id="JAULSX010000001">
    <property type="protein sequence ID" value="KAK3499779.1"/>
    <property type="molecule type" value="Genomic_DNA"/>
</dbReference>